<keyword evidence="7" id="KW-0539">Nucleus</keyword>
<feature type="region of interest" description="Disordered" evidence="8">
    <location>
        <begin position="1"/>
        <end position="55"/>
    </location>
</feature>
<dbReference type="KEGG" id="zmk:HG535_0A01240"/>
<gene>
    <name evidence="10" type="ORF">HG535_0A01240</name>
</gene>
<keyword evidence="6" id="KW-0963">Cytoplasm</keyword>
<dbReference type="PANTHER" id="PTHR41391">
    <property type="entry name" value="RESTRICTION OF TELOMERE CAPPING PROTEIN 4"/>
    <property type="match status" value="1"/>
</dbReference>
<dbReference type="GO" id="GO:0005634">
    <property type="term" value="C:nucleus"/>
    <property type="evidence" value="ECO:0007669"/>
    <property type="project" value="UniProtKB-SubCell"/>
</dbReference>
<keyword evidence="11" id="KW-1185">Reference proteome</keyword>
<sequence length="361" mass="41632">MDGSQLKRKRVYGSIVKSPGNSKRSKSFHALREIKSDEKRNNSSDSSDLSDIEGEALRLNSDIMGEVDDEDTDSISSESEREILEELKNISSPEKGICLKQSVDVEDIELTRKECTVHGRHDGWKILKEAETSLVNDDSMLALNARSRIRKDMPEPHVQYLEKQKVRNLHIERYNLPQVLTSSDLINKIQPLLPIIRDMYNGVVDSYYKYEATAVSKYSQNGILSSKEFRSLDINRFQAGFYGFRRQLRVGEEILRHFKSFLLKRQGKTMRWWGVADFANYVLAPEVLASLCILEMNLGKELYDKETRERAYELFDKTIEFGNKVADSEPLEEWEIQAENQRIAEIELSFETGSESLAQRD</sequence>
<evidence type="ECO:0000256" key="8">
    <source>
        <dbReference type="SAM" id="MobiDB-lite"/>
    </source>
</evidence>
<evidence type="ECO:0000256" key="1">
    <source>
        <dbReference type="ARBA" id="ARBA00002738"/>
    </source>
</evidence>
<accession>A0A7H9AV70</accession>
<feature type="compositionally biased region" description="Basic residues" evidence="8">
    <location>
        <begin position="1"/>
        <end position="11"/>
    </location>
</feature>
<dbReference type="InterPro" id="IPR039024">
    <property type="entry name" value="RTC4"/>
</dbReference>
<dbReference type="SMART" id="SM01312">
    <property type="entry name" value="RTC4"/>
    <property type="match status" value="1"/>
</dbReference>
<feature type="domain" description="Restriction of telomere capping protein 4 C-terminal" evidence="9">
    <location>
        <begin position="199"/>
        <end position="328"/>
    </location>
</feature>
<dbReference type="Proteomes" id="UP000509704">
    <property type="component" value="Chromosome 1"/>
</dbReference>
<evidence type="ECO:0000256" key="4">
    <source>
        <dbReference type="ARBA" id="ARBA00009461"/>
    </source>
</evidence>
<evidence type="ECO:0000313" key="10">
    <source>
        <dbReference type="EMBL" id="QLG70185.1"/>
    </source>
</evidence>
<reference evidence="10 11" key="1">
    <citation type="submission" date="2020-07" db="EMBL/GenBank/DDBJ databases">
        <title>The yeast mating-type switching endonuclease HO is a domesticated member of an unorthodox homing genetic element family.</title>
        <authorList>
            <person name="Coughlan A.Y."/>
            <person name="Lombardi L."/>
            <person name="Braun-Galleani S."/>
            <person name="Martos A.R."/>
            <person name="Galeote V."/>
            <person name="Bigey F."/>
            <person name="Dequin S."/>
            <person name="Byrne K.P."/>
            <person name="Wolfe K.H."/>
        </authorList>
    </citation>
    <scope>NUCLEOTIDE SEQUENCE [LARGE SCALE GENOMIC DNA]</scope>
    <source>
        <strain evidence="10 11">NRRL Y-6702</strain>
    </source>
</reference>
<dbReference type="PANTHER" id="PTHR41391:SF1">
    <property type="entry name" value="RESTRICTION OF TELOMERE CAPPING PROTEIN 4"/>
    <property type="match status" value="1"/>
</dbReference>
<dbReference type="InterPro" id="IPR028094">
    <property type="entry name" value="RTC4_C"/>
</dbReference>
<comment type="subcellular location">
    <subcellularLocation>
        <location evidence="3">Cytoplasm</location>
    </subcellularLocation>
    <subcellularLocation>
        <location evidence="2">Nucleus</location>
    </subcellularLocation>
</comment>
<evidence type="ECO:0000259" key="9">
    <source>
        <dbReference type="SMART" id="SM01312"/>
    </source>
</evidence>
<evidence type="ECO:0000256" key="6">
    <source>
        <dbReference type="ARBA" id="ARBA00022490"/>
    </source>
</evidence>
<proteinExistence type="inferred from homology"/>
<protein>
    <recommendedName>
        <fullName evidence="5">Restriction of telomere capping protein 4</fullName>
    </recommendedName>
</protein>
<evidence type="ECO:0000256" key="3">
    <source>
        <dbReference type="ARBA" id="ARBA00004496"/>
    </source>
</evidence>
<dbReference type="OrthoDB" id="128308at2759"/>
<organism evidence="10 11">
    <name type="scientific">Zygotorulaspora mrakii</name>
    <name type="common">Zygosaccharomyces mrakii</name>
    <dbReference type="NCBI Taxonomy" id="42260"/>
    <lineage>
        <taxon>Eukaryota</taxon>
        <taxon>Fungi</taxon>
        <taxon>Dikarya</taxon>
        <taxon>Ascomycota</taxon>
        <taxon>Saccharomycotina</taxon>
        <taxon>Saccharomycetes</taxon>
        <taxon>Saccharomycetales</taxon>
        <taxon>Saccharomycetaceae</taxon>
        <taxon>Zygotorulaspora</taxon>
    </lineage>
</organism>
<dbReference type="AlphaFoldDB" id="A0A7H9AV70"/>
<dbReference type="GeneID" id="59233821"/>
<comment type="function">
    <text evidence="1">May be involved in a process influencing telomere capping.</text>
</comment>
<feature type="compositionally biased region" description="Basic and acidic residues" evidence="8">
    <location>
        <begin position="30"/>
        <end position="42"/>
    </location>
</feature>
<dbReference type="Pfam" id="PF14474">
    <property type="entry name" value="RTC4"/>
    <property type="match status" value="1"/>
</dbReference>
<evidence type="ECO:0000313" key="11">
    <source>
        <dbReference type="Proteomes" id="UP000509704"/>
    </source>
</evidence>
<evidence type="ECO:0000256" key="5">
    <source>
        <dbReference type="ARBA" id="ARBA00015162"/>
    </source>
</evidence>
<comment type="similarity">
    <text evidence="4">Belongs to the RTC4 family.</text>
</comment>
<dbReference type="EMBL" id="CP058604">
    <property type="protein sequence ID" value="QLG70185.1"/>
    <property type="molecule type" value="Genomic_DNA"/>
</dbReference>
<evidence type="ECO:0000256" key="7">
    <source>
        <dbReference type="ARBA" id="ARBA00023242"/>
    </source>
</evidence>
<dbReference type="GO" id="GO:0005737">
    <property type="term" value="C:cytoplasm"/>
    <property type="evidence" value="ECO:0007669"/>
    <property type="project" value="UniProtKB-SubCell"/>
</dbReference>
<evidence type="ECO:0000256" key="2">
    <source>
        <dbReference type="ARBA" id="ARBA00004123"/>
    </source>
</evidence>
<dbReference type="RefSeq" id="XP_037141913.1">
    <property type="nucleotide sequence ID" value="XM_037286018.1"/>
</dbReference>
<name>A0A7H9AV70_ZYGMR</name>